<dbReference type="GO" id="GO:0019903">
    <property type="term" value="F:protein phosphatase binding"/>
    <property type="evidence" value="ECO:0007669"/>
    <property type="project" value="Ensembl"/>
</dbReference>
<dbReference type="SMART" id="SM00219">
    <property type="entry name" value="TyrKc"/>
    <property type="match status" value="2"/>
</dbReference>
<evidence type="ECO:0000256" key="8">
    <source>
        <dbReference type="ARBA" id="ARBA00022741"/>
    </source>
</evidence>
<dbReference type="FunFam" id="3.30.200.20:FF:000084">
    <property type="entry name" value="Tyrosine-protein kinase"/>
    <property type="match status" value="1"/>
</dbReference>
<reference evidence="25" key="3">
    <citation type="submission" date="2025-09" db="UniProtKB">
        <authorList>
            <consortium name="Ensembl"/>
        </authorList>
    </citation>
    <scope>IDENTIFICATION</scope>
</reference>
<evidence type="ECO:0000256" key="2">
    <source>
        <dbReference type="ARBA" id="ARBA00004496"/>
    </source>
</evidence>
<dbReference type="STRING" id="29139.ENSVURP00010019303"/>
<dbReference type="InterPro" id="IPR000299">
    <property type="entry name" value="FERM_domain"/>
</dbReference>
<dbReference type="InterPro" id="IPR019749">
    <property type="entry name" value="Band_41_domain"/>
</dbReference>
<dbReference type="GO" id="GO:0060397">
    <property type="term" value="P:growth hormone receptor signaling pathway via JAK-STAT"/>
    <property type="evidence" value="ECO:0007669"/>
    <property type="project" value="TreeGrafter"/>
</dbReference>
<dbReference type="RefSeq" id="XP_027708951.1">
    <property type="nucleotide sequence ID" value="XM_027853150.1"/>
</dbReference>
<dbReference type="GO" id="GO:0035723">
    <property type="term" value="P:interleukin-15-mediated signaling pathway"/>
    <property type="evidence" value="ECO:0007669"/>
    <property type="project" value="Ensembl"/>
</dbReference>
<evidence type="ECO:0000256" key="20">
    <source>
        <dbReference type="PIRSR" id="PIRSR000636-2"/>
    </source>
</evidence>
<dbReference type="GO" id="GO:0038110">
    <property type="term" value="P:interleukin-2-mediated signaling pathway"/>
    <property type="evidence" value="ECO:0007669"/>
    <property type="project" value="Ensembl"/>
</dbReference>
<dbReference type="CTD" id="3718"/>
<protein>
    <recommendedName>
        <fullName evidence="18 22">Tyrosine-protein kinase</fullName>
        <ecNumber evidence="18 22">2.7.10.2</ecNumber>
    </recommendedName>
</protein>
<dbReference type="RefSeq" id="XP_027708952.1">
    <property type="nucleotide sequence ID" value="XM_027853151.1"/>
</dbReference>
<evidence type="ECO:0000256" key="9">
    <source>
        <dbReference type="ARBA" id="ARBA00022777"/>
    </source>
</evidence>
<evidence type="ECO:0000259" key="23">
    <source>
        <dbReference type="PROSITE" id="PS50011"/>
    </source>
</evidence>
<dbReference type="GO" id="GO:0005829">
    <property type="term" value="C:cytosol"/>
    <property type="evidence" value="ECO:0007669"/>
    <property type="project" value="TreeGrafter"/>
</dbReference>
<dbReference type="InterPro" id="IPR017441">
    <property type="entry name" value="Protein_kinase_ATP_BS"/>
</dbReference>
<feature type="binding site" evidence="20">
    <location>
        <begin position="834"/>
        <end position="842"/>
    </location>
    <ligand>
        <name>ATP</name>
        <dbReference type="ChEBI" id="CHEBI:30616"/>
    </ligand>
</feature>
<dbReference type="GeneID" id="114036592"/>
<dbReference type="GO" id="GO:2000329">
    <property type="term" value="P:negative regulation of T-helper 17 cell lineage commitment"/>
    <property type="evidence" value="ECO:0007669"/>
    <property type="project" value="Ensembl"/>
</dbReference>
<gene>
    <name evidence="25" type="primary">JAK3</name>
</gene>
<keyword evidence="4" id="KW-0597">Phosphoprotein</keyword>
<dbReference type="GO" id="GO:0012505">
    <property type="term" value="C:endomembrane system"/>
    <property type="evidence" value="ECO:0007669"/>
    <property type="project" value="UniProtKB-SubCell"/>
</dbReference>
<dbReference type="AlphaFoldDB" id="A0A4X2L5P7"/>
<dbReference type="EC" id="2.7.10.2" evidence="18 22"/>
<keyword evidence="14" id="KW-0472">Membrane</keyword>
<dbReference type="GO" id="GO:0031234">
    <property type="term" value="C:extrinsic component of cytoplasmic side of plasma membrane"/>
    <property type="evidence" value="ECO:0007669"/>
    <property type="project" value="Ensembl"/>
</dbReference>
<evidence type="ECO:0000256" key="10">
    <source>
        <dbReference type="ARBA" id="ARBA00022840"/>
    </source>
</evidence>
<dbReference type="Gene3D" id="3.30.505.10">
    <property type="entry name" value="SH2 domain"/>
    <property type="match status" value="1"/>
</dbReference>
<dbReference type="InterPro" id="IPR000719">
    <property type="entry name" value="Prot_kinase_dom"/>
</dbReference>
<dbReference type="GO" id="GO:0042981">
    <property type="term" value="P:regulation of apoptotic process"/>
    <property type="evidence" value="ECO:0007669"/>
    <property type="project" value="TreeGrafter"/>
</dbReference>
<proteinExistence type="inferred from homology"/>
<sequence length="1110" mass="124530">MAPLGEDTPLIEQRSYSLSSSEAGSLQVLLCPRNPGSPQVLTFSFGEYSAEQLCVQAAKACGILPVYHALFALATEDLSCWFPPNHVFTVEDSTIQILLYRIRFVFPNWLGLEKCYRFGLQKDRANAILDFPVLEYLFAQNRSDFISGRMNLMLSLKEQGECLSLAVLDLTRMAQEQGLCPKEILRSISYKACIPGSFRRLIQSLSFMTRRRYRRMVSRALKRVASCQADVHSIMLKYLMDLERLKSIRASETFKGRTPGAASGQDPNCLIHVAGDSGISWTPGGSESPQPFCDFPEIADIGMKQACREGHLSENRLVTVTKTDNRILEVEFPTLREALSFISLVDGYYRLTTDAHHYFCKEVAPPQLLENIDNQCHGPITSEFAVNKLKLGGSVPGSYVLRQSPQDFDSFLLTVCIQTPLGPDYKGCLIHRDLSGNLFLCGLSQAHSSLRQLLESSRGCGLLVDGTALSLSSCCPPRPKEKSNLIIVRRDCTQLPPSPALTPAQAWPQPQRQLSQMMFHKIPADSLEWHENLGHGSFTKIYCGSRLDKVDGETHKVEVLLKVMDSTHQNCIESFLEAASIMSQVSHQHLVLLHGVCMAGDSIMVQEFVRWGALDTHLRKCGPLVPASWKLQVAKQLSYALNYLEDKGIIHGNISSKKVLLAREGAGGSPPFIKLSDPGVSPTVLTKEMLTDRIPWLAPECLWDAKLLSLESDKWSFGATLWEIFSGGTMPLSALEPAKKLQFYKEKQQLPALKWMELATLIGQCMEYTPHLRPSFRAIIRDLNSLITSDYELLSDLSPSAVAARDGLWSSAHLMAGQDPTLFEERHLKYISLLGKGNFGSVELCRYDPLGDNTGALVAVKQLQNSGPQQLRDFQREVQILKALHSDFIVKYRGVCYGPGRQSLRLVMEYLPNGCLRDYLQRHRAHLDPCFLLLYASQICKGMEYLGSQRYVHRDLANRNILVESESHVKIGDFGLAKLLPQDKEYYVVREPGQSPIFWYAPESLSDNIFSRESDVWSFGVVLYELYTYNDKAHSPSEEFFRMMACDRSMPILCHLLELLTEGRRLPAPPGCPGEVREIMRNCWAYNPKDRPSFCALGPRLDALWAGRTG</sequence>
<accession>A0A4X2L5P7</accession>
<dbReference type="InterPro" id="IPR041381">
    <property type="entry name" value="JAK1-3/TYK2_PHL_dom"/>
</dbReference>
<dbReference type="Ensembl" id="ENSVURT00010021966.1">
    <property type="protein sequence ID" value="ENSVURP00010019303.1"/>
    <property type="gene ID" value="ENSVURG00010014721.1"/>
</dbReference>
<dbReference type="GO" id="GO:0045087">
    <property type="term" value="P:innate immune response"/>
    <property type="evidence" value="ECO:0007669"/>
    <property type="project" value="UniProtKB-KW"/>
</dbReference>
<dbReference type="PROSITE" id="PS50057">
    <property type="entry name" value="FERM_3"/>
    <property type="match status" value="1"/>
</dbReference>
<dbReference type="GO" id="GO:0038113">
    <property type="term" value="P:interleukin-9-mediated signaling pathway"/>
    <property type="evidence" value="ECO:0007669"/>
    <property type="project" value="Ensembl"/>
</dbReference>
<evidence type="ECO:0000256" key="13">
    <source>
        <dbReference type="ARBA" id="ARBA00023130"/>
    </source>
</evidence>
<keyword evidence="8 18" id="KW-0547">Nucleotide-binding</keyword>
<dbReference type="GO" id="GO:0005524">
    <property type="term" value="F:ATP binding"/>
    <property type="evidence" value="ECO:0007669"/>
    <property type="project" value="UniProtKB-UniRule"/>
</dbReference>
<dbReference type="Pfam" id="PF17887">
    <property type="entry name" value="Jak1_Phl"/>
    <property type="match status" value="1"/>
</dbReference>
<evidence type="ECO:0000256" key="4">
    <source>
        <dbReference type="ARBA" id="ARBA00022553"/>
    </source>
</evidence>
<dbReference type="InterPro" id="IPR041046">
    <property type="entry name" value="FERM_F2"/>
</dbReference>
<dbReference type="Gene3D" id="1.10.510.10">
    <property type="entry name" value="Transferase(Phosphotransferase) domain 1"/>
    <property type="match status" value="2"/>
</dbReference>
<evidence type="ECO:0000256" key="3">
    <source>
        <dbReference type="ARBA" id="ARBA00022490"/>
    </source>
</evidence>
<dbReference type="InterPro" id="IPR011009">
    <property type="entry name" value="Kinase-like_dom_sf"/>
</dbReference>
<dbReference type="SMART" id="SM00295">
    <property type="entry name" value="B41"/>
    <property type="match status" value="1"/>
</dbReference>
<dbReference type="PRINTS" id="PR00109">
    <property type="entry name" value="TYRKINASE"/>
</dbReference>
<name>A0A4X2L5P7_VOMUR</name>
<dbReference type="PRINTS" id="PR01826">
    <property type="entry name" value="JANUSKINASE3"/>
</dbReference>
<dbReference type="GO" id="GO:0005856">
    <property type="term" value="C:cytoskeleton"/>
    <property type="evidence" value="ECO:0007669"/>
    <property type="project" value="UniProtKB-UniRule"/>
</dbReference>
<dbReference type="PANTHER" id="PTHR45807:SF3">
    <property type="entry name" value="TYROSINE-PROTEIN KINASE JAK3"/>
    <property type="match status" value="1"/>
</dbReference>
<keyword evidence="12" id="KW-0727">SH2 domain</keyword>
<feature type="binding site" evidence="20 21">
    <location>
        <position position="861"/>
    </location>
    <ligand>
        <name>ATP</name>
        <dbReference type="ChEBI" id="CHEBI:30616"/>
    </ligand>
</feature>
<dbReference type="InterPro" id="IPR001245">
    <property type="entry name" value="Ser-Thr/Tyr_kinase_cat_dom"/>
</dbReference>
<keyword evidence="9 18" id="KW-0418">Kinase</keyword>
<dbReference type="InterPro" id="IPR016251">
    <property type="entry name" value="Tyr_kinase_non-rcpt_Jak/Tyk2"/>
</dbReference>
<dbReference type="PIRSF" id="PIRSF000636">
    <property type="entry name" value="TyrPK_Jak"/>
    <property type="match status" value="1"/>
</dbReference>
<evidence type="ECO:0000259" key="24">
    <source>
        <dbReference type="PROSITE" id="PS50057"/>
    </source>
</evidence>
<dbReference type="GO" id="GO:0005131">
    <property type="term" value="F:growth hormone receptor binding"/>
    <property type="evidence" value="ECO:0007669"/>
    <property type="project" value="TreeGrafter"/>
</dbReference>
<evidence type="ECO:0000256" key="19">
    <source>
        <dbReference type="PIRSR" id="PIRSR000636-1"/>
    </source>
</evidence>
<dbReference type="PRINTS" id="PR01823">
    <property type="entry name" value="JANUSKINASE"/>
</dbReference>
<keyword evidence="26" id="KW-1185">Reference proteome</keyword>
<keyword evidence="6 18" id="KW-0808">Transferase</keyword>
<evidence type="ECO:0000256" key="11">
    <source>
        <dbReference type="ARBA" id="ARBA00022859"/>
    </source>
</evidence>
<feature type="active site" description="Proton acceptor" evidence="19">
    <location>
        <position position="955"/>
    </location>
</feature>
<keyword evidence="11" id="KW-0391">Immunity</keyword>
<dbReference type="InterPro" id="IPR020635">
    <property type="entry name" value="Tyr_kinase_cat_dom"/>
</dbReference>
<dbReference type="PANTHER" id="PTHR45807">
    <property type="entry name" value="TYROSINE-PROTEIN KINASE HOPSCOTCH"/>
    <property type="match status" value="1"/>
</dbReference>
<feature type="domain" description="FERM" evidence="24">
    <location>
        <begin position="24"/>
        <end position="356"/>
    </location>
</feature>
<dbReference type="InterPro" id="IPR008266">
    <property type="entry name" value="Tyr_kinase_AS"/>
</dbReference>
<dbReference type="SUPFAM" id="SSF56112">
    <property type="entry name" value="Protein kinase-like (PK-like)"/>
    <property type="match status" value="2"/>
</dbReference>
<reference evidence="25" key="2">
    <citation type="submission" date="2025-08" db="UniProtKB">
        <authorList>
            <consortium name="Ensembl"/>
        </authorList>
    </citation>
    <scope>IDENTIFICATION</scope>
</reference>
<dbReference type="InterPro" id="IPR051286">
    <property type="entry name" value="JAK"/>
</dbReference>
<dbReference type="InterPro" id="IPR011993">
    <property type="entry name" value="PH-like_dom_sf"/>
</dbReference>
<keyword evidence="7" id="KW-0677">Repeat</keyword>
<dbReference type="OMA" id="MENQCHG"/>
<keyword evidence="5" id="KW-0399">Innate immunity</keyword>
<evidence type="ECO:0000256" key="15">
    <source>
        <dbReference type="ARBA" id="ARBA00023137"/>
    </source>
</evidence>
<evidence type="ECO:0000256" key="6">
    <source>
        <dbReference type="ARBA" id="ARBA00022679"/>
    </source>
</evidence>
<keyword evidence="3" id="KW-0963">Cytoplasm</keyword>
<evidence type="ECO:0000256" key="1">
    <source>
        <dbReference type="ARBA" id="ARBA00004184"/>
    </source>
</evidence>
<dbReference type="PROSITE" id="PS00109">
    <property type="entry name" value="PROTEIN_KINASE_TYR"/>
    <property type="match status" value="1"/>
</dbReference>
<dbReference type="SUPFAM" id="SSF55550">
    <property type="entry name" value="SH2 domain"/>
    <property type="match status" value="1"/>
</dbReference>
<dbReference type="PROSITE" id="PS50011">
    <property type="entry name" value="PROTEIN_KINASE_DOM"/>
    <property type="match status" value="2"/>
</dbReference>
<feature type="domain" description="Protein kinase" evidence="23">
    <location>
        <begin position="527"/>
        <end position="787"/>
    </location>
</feature>
<dbReference type="InterPro" id="IPR036860">
    <property type="entry name" value="SH2_dom_sf"/>
</dbReference>
<dbReference type="GO" id="GO:0030154">
    <property type="term" value="P:cell differentiation"/>
    <property type="evidence" value="ECO:0007669"/>
    <property type="project" value="TreeGrafter"/>
</dbReference>
<dbReference type="InterPro" id="IPR020775">
    <property type="entry name" value="Tyr_kinase_non-rcpt_Jak3"/>
</dbReference>
<dbReference type="Pfam" id="PF21990">
    <property type="entry name" value="SH2_1"/>
    <property type="match status" value="1"/>
</dbReference>
<comment type="subcellular location">
    <subcellularLocation>
        <location evidence="2">Cytoplasm</location>
    </subcellularLocation>
    <subcellularLocation>
        <location evidence="1">Endomembrane system</location>
        <topology evidence="1">Peripheral membrane protein</topology>
    </subcellularLocation>
</comment>
<dbReference type="RefSeq" id="XP_027708953.1">
    <property type="nucleotide sequence ID" value="XM_027853152.1"/>
</dbReference>
<dbReference type="Gene3D" id="2.30.29.30">
    <property type="entry name" value="Pleckstrin-homology domain (PH domain)/Phosphotyrosine-binding domain (PTB)"/>
    <property type="match status" value="1"/>
</dbReference>
<dbReference type="PROSITE" id="PS00107">
    <property type="entry name" value="PROTEIN_KINASE_ATP"/>
    <property type="match status" value="1"/>
</dbReference>
<dbReference type="GO" id="GO:0035771">
    <property type="term" value="P:interleukin-4-mediated signaling pathway"/>
    <property type="evidence" value="ECO:0007669"/>
    <property type="project" value="Ensembl"/>
</dbReference>
<keyword evidence="10 18" id="KW-0067">ATP-binding</keyword>
<evidence type="ECO:0000256" key="21">
    <source>
        <dbReference type="PROSITE-ProRule" id="PRU10141"/>
    </source>
</evidence>
<dbReference type="Pfam" id="PF18379">
    <property type="entry name" value="FERM_F1"/>
    <property type="match status" value="1"/>
</dbReference>
<dbReference type="InterPro" id="IPR000980">
    <property type="entry name" value="SH2"/>
</dbReference>
<evidence type="ECO:0000256" key="7">
    <source>
        <dbReference type="ARBA" id="ARBA00022737"/>
    </source>
</evidence>
<evidence type="ECO:0000256" key="5">
    <source>
        <dbReference type="ARBA" id="ARBA00022588"/>
    </source>
</evidence>
<dbReference type="FunFam" id="3.30.200.20:FF:000135">
    <property type="entry name" value="Tyrosine-protein kinase"/>
    <property type="match status" value="1"/>
</dbReference>
<dbReference type="GO" id="GO:0038111">
    <property type="term" value="P:interleukin-7-mediated signaling pathway"/>
    <property type="evidence" value="ECO:0007669"/>
    <property type="project" value="Ensembl"/>
</dbReference>
<evidence type="ECO:0000256" key="17">
    <source>
        <dbReference type="ARBA" id="ARBA00063638"/>
    </source>
</evidence>
<dbReference type="FunFam" id="3.30.505.10:FF:000073">
    <property type="entry name" value="Tyrosine-protein kinase"/>
    <property type="match status" value="1"/>
</dbReference>
<keyword evidence="13" id="KW-1064">Adaptive immunity</keyword>
<comment type="catalytic activity">
    <reaction evidence="16 18 22">
        <text>L-tyrosyl-[protein] + ATP = O-phospho-L-tyrosyl-[protein] + ADP + H(+)</text>
        <dbReference type="Rhea" id="RHEA:10596"/>
        <dbReference type="Rhea" id="RHEA-COMP:10136"/>
        <dbReference type="Rhea" id="RHEA-COMP:20101"/>
        <dbReference type="ChEBI" id="CHEBI:15378"/>
        <dbReference type="ChEBI" id="CHEBI:30616"/>
        <dbReference type="ChEBI" id="CHEBI:46858"/>
        <dbReference type="ChEBI" id="CHEBI:61978"/>
        <dbReference type="ChEBI" id="CHEBI:456216"/>
        <dbReference type="EC" id="2.7.10.2"/>
    </reaction>
</comment>
<reference evidence="26" key="1">
    <citation type="submission" date="2018-12" db="EMBL/GenBank/DDBJ databases">
        <authorList>
            <person name="Yazar S."/>
        </authorList>
    </citation>
    <scope>NUCLEOTIDE SEQUENCE [LARGE SCALE GENOMIC DNA]</scope>
</reference>
<dbReference type="Gene3D" id="3.30.200.20">
    <property type="entry name" value="Phosphorylase Kinase, domain 1"/>
    <property type="match status" value="2"/>
</dbReference>
<comment type="subunit">
    <text evidence="17">Interacts with STAM2 and MYO18A. Interacts with SHB. Interacts with CD69.</text>
</comment>
<dbReference type="RefSeq" id="XP_027708954.1">
    <property type="nucleotide sequence ID" value="XM_027853153.1"/>
</dbReference>
<dbReference type="Proteomes" id="UP000314987">
    <property type="component" value="Unassembled WGS sequence"/>
</dbReference>
<evidence type="ECO:0000256" key="18">
    <source>
        <dbReference type="PIRNR" id="PIRNR000636"/>
    </source>
</evidence>
<dbReference type="SMART" id="SM00252">
    <property type="entry name" value="SH2"/>
    <property type="match status" value="1"/>
</dbReference>
<dbReference type="Pfam" id="PF18377">
    <property type="entry name" value="FERM_F2"/>
    <property type="match status" value="1"/>
</dbReference>
<dbReference type="GO" id="GO:0002250">
    <property type="term" value="P:adaptive immune response"/>
    <property type="evidence" value="ECO:0007669"/>
    <property type="project" value="UniProtKB-KW"/>
</dbReference>
<dbReference type="OrthoDB" id="1915767at2759"/>
<evidence type="ECO:0000313" key="26">
    <source>
        <dbReference type="Proteomes" id="UP000314987"/>
    </source>
</evidence>
<dbReference type="FunFam" id="1.10.510.10:FF:000114">
    <property type="entry name" value="Tyrosine-protein kinase JAK2"/>
    <property type="match status" value="1"/>
</dbReference>
<dbReference type="SUPFAM" id="SSF50729">
    <property type="entry name" value="PH domain-like"/>
    <property type="match status" value="1"/>
</dbReference>
<dbReference type="GO" id="GO:0004715">
    <property type="term" value="F:non-membrane spanning protein tyrosine kinase activity"/>
    <property type="evidence" value="ECO:0007669"/>
    <property type="project" value="UniProtKB-UniRule"/>
</dbReference>
<evidence type="ECO:0000313" key="25">
    <source>
        <dbReference type="Ensembl" id="ENSVURP00010019303.1"/>
    </source>
</evidence>
<evidence type="ECO:0000256" key="16">
    <source>
        <dbReference type="ARBA" id="ARBA00051245"/>
    </source>
</evidence>
<keyword evidence="15 18" id="KW-0829">Tyrosine-protein kinase</keyword>
<organism evidence="25 26">
    <name type="scientific">Vombatus ursinus</name>
    <name type="common">Common wombat</name>
    <dbReference type="NCBI Taxonomy" id="29139"/>
    <lineage>
        <taxon>Eukaryota</taxon>
        <taxon>Metazoa</taxon>
        <taxon>Chordata</taxon>
        <taxon>Craniata</taxon>
        <taxon>Vertebrata</taxon>
        <taxon>Euteleostomi</taxon>
        <taxon>Mammalia</taxon>
        <taxon>Metatheria</taxon>
        <taxon>Diprotodontia</taxon>
        <taxon>Vombatidae</taxon>
        <taxon>Vombatus</taxon>
    </lineage>
</organism>
<comment type="similarity">
    <text evidence="18">Belongs to the protein kinase superfamily. Tyr protein kinase family. JAK subfamily.</text>
</comment>
<evidence type="ECO:0000256" key="14">
    <source>
        <dbReference type="ARBA" id="ARBA00023136"/>
    </source>
</evidence>
<dbReference type="Pfam" id="PF07714">
    <property type="entry name" value="PK_Tyr_Ser-Thr"/>
    <property type="match status" value="2"/>
</dbReference>
<dbReference type="InterPro" id="IPR041155">
    <property type="entry name" value="FERM_F1"/>
</dbReference>
<evidence type="ECO:0000256" key="12">
    <source>
        <dbReference type="ARBA" id="ARBA00022999"/>
    </source>
</evidence>
<dbReference type="FunFam" id="1.10.510.10:FF:000110">
    <property type="entry name" value="Tyrosine-protein kinase"/>
    <property type="match status" value="1"/>
</dbReference>
<dbReference type="GeneTree" id="ENSGT00940000161827"/>
<evidence type="ECO:0000256" key="22">
    <source>
        <dbReference type="RuleBase" id="RU362096"/>
    </source>
</evidence>
<dbReference type="GO" id="GO:0007259">
    <property type="term" value="P:cell surface receptor signaling pathway via JAK-STAT"/>
    <property type="evidence" value="ECO:0007669"/>
    <property type="project" value="TreeGrafter"/>
</dbReference>
<dbReference type="GO" id="GO:0035556">
    <property type="term" value="P:intracellular signal transduction"/>
    <property type="evidence" value="ECO:0007669"/>
    <property type="project" value="InterPro"/>
</dbReference>
<feature type="domain" description="Protein kinase" evidence="23">
    <location>
        <begin position="828"/>
        <end position="1101"/>
    </location>
</feature>